<protein>
    <submittedName>
        <fullName evidence="3">Uncharacterized protein</fullName>
    </submittedName>
</protein>
<evidence type="ECO:0000313" key="4">
    <source>
        <dbReference type="Proteomes" id="UP000636479"/>
    </source>
</evidence>
<accession>A0A8H6SA55</accession>
<evidence type="ECO:0000256" key="1">
    <source>
        <dbReference type="SAM" id="MobiDB-lite"/>
    </source>
</evidence>
<sequence length="469" mass="52377">MFLRKLTLAFASLVSIFSSVDTPGVDVSSALLPFLPTLVIILEVVRTFPVCLFNEEPISIGFSRANWTTPSVIGIPTLDWGASHLAHVQDNNVSVTDWEKWLIVAGEVFQEGNVDYLVYVLHEAQQNLVSVQFNISDLECLVFLLDVSLIELVTVLALLILIKSSPFFECAFCKVLSIGRQILYVVDESMILAGVFLANWPRILCQTLGSLIPIVASQVLYLLIKCDRFLALEFNALAIRPILVVSSQAVVVRSKLSVVIRGIAIRNLYMAKSIWSSISTTFHTLSAELHHLFTLVRTALVLSIFIVGWLSYKTAVSITDKVHPLAIKLHHFLGLTATRVFTVAWITNKASTLGITTARPLTNNTRRFKATISALIKNRIKAFLFTITFEGATLLFEVTNHEFVEKLTCSGLAKVESTHQPNTDTDAELPAPTPYIRQSTRTREKKRYRRGKQVKIDLGEKKKHGRKRA</sequence>
<feature type="signal peptide" evidence="2">
    <location>
        <begin position="1"/>
        <end position="18"/>
    </location>
</feature>
<name>A0A8H6SA55_9AGAR</name>
<feature type="compositionally biased region" description="Basic residues" evidence="1">
    <location>
        <begin position="443"/>
        <end position="453"/>
    </location>
</feature>
<keyword evidence="4" id="KW-1185">Reference proteome</keyword>
<keyword evidence="2" id="KW-0732">Signal</keyword>
<evidence type="ECO:0000313" key="3">
    <source>
        <dbReference type="EMBL" id="KAF7295654.1"/>
    </source>
</evidence>
<dbReference type="OrthoDB" id="3129954at2759"/>
<evidence type="ECO:0000256" key="2">
    <source>
        <dbReference type="SAM" id="SignalP"/>
    </source>
</evidence>
<dbReference type="AlphaFoldDB" id="A0A8H6SA55"/>
<comment type="caution">
    <text evidence="3">The sequence shown here is derived from an EMBL/GenBank/DDBJ whole genome shotgun (WGS) entry which is preliminary data.</text>
</comment>
<gene>
    <name evidence="3" type="ORF">MIND_01105600</name>
</gene>
<dbReference type="Proteomes" id="UP000636479">
    <property type="component" value="Unassembled WGS sequence"/>
</dbReference>
<dbReference type="GeneID" id="59350139"/>
<feature type="region of interest" description="Disordered" evidence="1">
    <location>
        <begin position="417"/>
        <end position="469"/>
    </location>
</feature>
<feature type="chain" id="PRO_5034183686" evidence="2">
    <location>
        <begin position="19"/>
        <end position="469"/>
    </location>
</feature>
<proteinExistence type="predicted"/>
<reference evidence="3" key="1">
    <citation type="submission" date="2020-05" db="EMBL/GenBank/DDBJ databases">
        <title>Mycena genomes resolve the evolution of fungal bioluminescence.</title>
        <authorList>
            <person name="Tsai I.J."/>
        </authorList>
    </citation>
    <scope>NUCLEOTIDE SEQUENCE</scope>
    <source>
        <strain evidence="3">171206Taipei</strain>
    </source>
</reference>
<organism evidence="3 4">
    <name type="scientific">Mycena indigotica</name>
    <dbReference type="NCBI Taxonomy" id="2126181"/>
    <lineage>
        <taxon>Eukaryota</taxon>
        <taxon>Fungi</taxon>
        <taxon>Dikarya</taxon>
        <taxon>Basidiomycota</taxon>
        <taxon>Agaricomycotina</taxon>
        <taxon>Agaricomycetes</taxon>
        <taxon>Agaricomycetidae</taxon>
        <taxon>Agaricales</taxon>
        <taxon>Marasmiineae</taxon>
        <taxon>Mycenaceae</taxon>
        <taxon>Mycena</taxon>
    </lineage>
</organism>
<dbReference type="EMBL" id="JACAZF010000009">
    <property type="protein sequence ID" value="KAF7295654.1"/>
    <property type="molecule type" value="Genomic_DNA"/>
</dbReference>
<dbReference type="RefSeq" id="XP_037217017.1">
    <property type="nucleotide sequence ID" value="XM_037367623.1"/>
</dbReference>